<name>A0A8T2R268_CERRI</name>
<dbReference type="PANTHER" id="PTHR31985:SF273">
    <property type="entry name" value="ETHYLENE-RESPONSIVE TRANSCRIPTION FACTOR ERF017"/>
    <property type="match status" value="1"/>
</dbReference>
<evidence type="ECO:0000256" key="3">
    <source>
        <dbReference type="ARBA" id="ARBA00023125"/>
    </source>
</evidence>
<evidence type="ECO:0000256" key="6">
    <source>
        <dbReference type="ARBA" id="ARBA00023242"/>
    </source>
</evidence>
<dbReference type="Pfam" id="PF00847">
    <property type="entry name" value="AP2"/>
    <property type="match status" value="1"/>
</dbReference>
<dbReference type="SUPFAM" id="SSF54171">
    <property type="entry name" value="DNA-binding domain"/>
    <property type="match status" value="1"/>
</dbReference>
<evidence type="ECO:0000256" key="4">
    <source>
        <dbReference type="ARBA" id="ARBA00023159"/>
    </source>
</evidence>
<sequence>MTSSSSPSTTHGGGRRSSRQRAPRFRGVRRRNWGSWVAEIRIPNTRERLWLGSYRSIFQAARAYDVATLCLRGPSPGRLNLPNLPAPPGVSTNLSVPAVRDLAAQEALRLIRPTNSNAAAVSDESNNSSSRCHRGELCSDLPSTSPHAPPTAADLGCVSSSTEGVPPQNNCSDAHGYATANEESLIDVWFSLELGPLVDPLLRDLVNSSLYPSIRRGW</sequence>
<feature type="compositionally biased region" description="Low complexity" evidence="8">
    <location>
        <begin position="142"/>
        <end position="153"/>
    </location>
</feature>
<dbReference type="InterPro" id="IPR051032">
    <property type="entry name" value="AP2/ERF_TF_ERF_subfamily"/>
</dbReference>
<feature type="compositionally biased region" description="Polar residues" evidence="8">
    <location>
        <begin position="118"/>
        <end position="130"/>
    </location>
</feature>
<evidence type="ECO:0000256" key="5">
    <source>
        <dbReference type="ARBA" id="ARBA00023163"/>
    </source>
</evidence>
<feature type="compositionally biased region" description="Basic residues" evidence="8">
    <location>
        <begin position="13"/>
        <end position="25"/>
    </location>
</feature>
<dbReference type="GO" id="GO:0003700">
    <property type="term" value="F:DNA-binding transcription factor activity"/>
    <property type="evidence" value="ECO:0007669"/>
    <property type="project" value="InterPro"/>
</dbReference>
<keyword evidence="3" id="KW-0238">DNA-binding</keyword>
<evidence type="ECO:0000313" key="11">
    <source>
        <dbReference type="Proteomes" id="UP000825935"/>
    </source>
</evidence>
<comment type="subcellular location">
    <subcellularLocation>
        <location evidence="1">Nucleus</location>
    </subcellularLocation>
</comment>
<dbReference type="GO" id="GO:0005634">
    <property type="term" value="C:nucleus"/>
    <property type="evidence" value="ECO:0007669"/>
    <property type="project" value="UniProtKB-SubCell"/>
</dbReference>
<keyword evidence="6" id="KW-0539">Nucleus</keyword>
<gene>
    <name evidence="10" type="ORF">KP509_30G046100</name>
</gene>
<comment type="similarity">
    <text evidence="7">Belongs to the AP2/ERF transcription factor family. ERF subfamily.</text>
</comment>
<protein>
    <recommendedName>
        <fullName evidence="9">AP2/ERF domain-containing protein</fullName>
    </recommendedName>
</protein>
<dbReference type="EMBL" id="CM035435">
    <property type="protein sequence ID" value="KAH7290386.1"/>
    <property type="molecule type" value="Genomic_DNA"/>
</dbReference>
<keyword evidence="5" id="KW-0804">Transcription</keyword>
<keyword evidence="11" id="KW-1185">Reference proteome</keyword>
<dbReference type="Proteomes" id="UP000825935">
    <property type="component" value="Chromosome 30"/>
</dbReference>
<dbReference type="AlphaFoldDB" id="A0A8T2R268"/>
<keyword evidence="2" id="KW-0805">Transcription regulation</keyword>
<feature type="compositionally biased region" description="Low complexity" evidence="8">
    <location>
        <begin position="1"/>
        <end position="10"/>
    </location>
</feature>
<dbReference type="PROSITE" id="PS51032">
    <property type="entry name" value="AP2_ERF"/>
    <property type="match status" value="1"/>
</dbReference>
<reference evidence="10" key="1">
    <citation type="submission" date="2021-08" db="EMBL/GenBank/DDBJ databases">
        <title>WGS assembly of Ceratopteris richardii.</title>
        <authorList>
            <person name="Marchant D.B."/>
            <person name="Chen G."/>
            <person name="Jenkins J."/>
            <person name="Shu S."/>
            <person name="Leebens-Mack J."/>
            <person name="Grimwood J."/>
            <person name="Schmutz J."/>
            <person name="Soltis P."/>
            <person name="Soltis D."/>
            <person name="Chen Z.-H."/>
        </authorList>
    </citation>
    <scope>NUCLEOTIDE SEQUENCE</scope>
    <source>
        <strain evidence="10">Whitten #5841</strain>
        <tissue evidence="10">Leaf</tissue>
    </source>
</reference>
<feature type="region of interest" description="Disordered" evidence="8">
    <location>
        <begin position="1"/>
        <end position="25"/>
    </location>
</feature>
<accession>A0A8T2R268</accession>
<dbReference type="InterPro" id="IPR036955">
    <property type="entry name" value="AP2/ERF_dom_sf"/>
</dbReference>
<evidence type="ECO:0000259" key="9">
    <source>
        <dbReference type="PROSITE" id="PS51032"/>
    </source>
</evidence>
<dbReference type="PANTHER" id="PTHR31985">
    <property type="entry name" value="ETHYLENE-RESPONSIVE TRANSCRIPTION FACTOR ERF042-RELATED"/>
    <property type="match status" value="1"/>
</dbReference>
<feature type="region of interest" description="Disordered" evidence="8">
    <location>
        <begin position="118"/>
        <end position="153"/>
    </location>
</feature>
<dbReference type="CDD" id="cd00018">
    <property type="entry name" value="AP2"/>
    <property type="match status" value="1"/>
</dbReference>
<comment type="caution">
    <text evidence="10">The sequence shown here is derived from an EMBL/GenBank/DDBJ whole genome shotgun (WGS) entry which is preliminary data.</text>
</comment>
<evidence type="ECO:0000256" key="1">
    <source>
        <dbReference type="ARBA" id="ARBA00004123"/>
    </source>
</evidence>
<organism evidence="10 11">
    <name type="scientific">Ceratopteris richardii</name>
    <name type="common">Triangle waterfern</name>
    <dbReference type="NCBI Taxonomy" id="49495"/>
    <lineage>
        <taxon>Eukaryota</taxon>
        <taxon>Viridiplantae</taxon>
        <taxon>Streptophyta</taxon>
        <taxon>Embryophyta</taxon>
        <taxon>Tracheophyta</taxon>
        <taxon>Polypodiopsida</taxon>
        <taxon>Polypodiidae</taxon>
        <taxon>Polypodiales</taxon>
        <taxon>Pteridineae</taxon>
        <taxon>Pteridaceae</taxon>
        <taxon>Parkerioideae</taxon>
        <taxon>Ceratopteris</taxon>
    </lineage>
</organism>
<evidence type="ECO:0000313" key="10">
    <source>
        <dbReference type="EMBL" id="KAH7290386.1"/>
    </source>
</evidence>
<dbReference type="InterPro" id="IPR016177">
    <property type="entry name" value="DNA-bd_dom_sf"/>
</dbReference>
<dbReference type="InterPro" id="IPR001471">
    <property type="entry name" value="AP2/ERF_dom"/>
</dbReference>
<evidence type="ECO:0000256" key="8">
    <source>
        <dbReference type="SAM" id="MobiDB-lite"/>
    </source>
</evidence>
<dbReference type="PRINTS" id="PR00367">
    <property type="entry name" value="ETHRSPELEMNT"/>
</dbReference>
<feature type="domain" description="AP2/ERF" evidence="9">
    <location>
        <begin position="24"/>
        <end position="82"/>
    </location>
</feature>
<dbReference type="Gene3D" id="3.30.730.10">
    <property type="entry name" value="AP2/ERF domain"/>
    <property type="match status" value="1"/>
</dbReference>
<dbReference type="OrthoDB" id="1918918at2759"/>
<evidence type="ECO:0000256" key="2">
    <source>
        <dbReference type="ARBA" id="ARBA00023015"/>
    </source>
</evidence>
<proteinExistence type="inferred from homology"/>
<evidence type="ECO:0000256" key="7">
    <source>
        <dbReference type="ARBA" id="ARBA00024343"/>
    </source>
</evidence>
<dbReference type="GO" id="GO:0003677">
    <property type="term" value="F:DNA binding"/>
    <property type="evidence" value="ECO:0007669"/>
    <property type="project" value="UniProtKB-KW"/>
</dbReference>
<keyword evidence="4" id="KW-0010">Activator</keyword>
<dbReference type="SMART" id="SM00380">
    <property type="entry name" value="AP2"/>
    <property type="match status" value="1"/>
</dbReference>